<dbReference type="InterPro" id="IPR050238">
    <property type="entry name" value="DNA_Rep/Repair_Clamp_Loader"/>
</dbReference>
<dbReference type="SUPFAM" id="SSF52540">
    <property type="entry name" value="P-loop containing nucleoside triphosphate hydrolases"/>
    <property type="match status" value="1"/>
</dbReference>
<proteinExistence type="predicted"/>
<organism evidence="2 3">
    <name type="scientific">bacterium (Candidatus Gribaldobacteria) CG_4_10_14_0_8_um_filter_33_9</name>
    <dbReference type="NCBI Taxonomy" id="2014266"/>
    <lineage>
        <taxon>Bacteria</taxon>
        <taxon>Candidatus Gribaldobacteria</taxon>
    </lineage>
</organism>
<dbReference type="Pfam" id="PF13177">
    <property type="entry name" value="DNA_pol3_delta2"/>
    <property type="match status" value="1"/>
</dbReference>
<sequence>MLVRRDSKTAANDLNTVYRPCTTDEVLGNKTNMNIIKRGLDSTNLAHTFLFTGDAGCGKTSAARIIALGLNCMKYDTSSSNPCLKCISCLSILNHNSIDVMEINVGQSGGKDAVDNIVRDLPSSPFNARYKVAIFDEAHKLTSAAQDLLLKVIEDGYKHVYFIFCTNQPEKLTDTFITRCNVMHFSRISENLILSILKNVAEFEGMNYNLDVLKNIASESRGIPRQALVWLKQVNDDGNWTIDSSNSIIGALSDEFETNTVDITKALLEGKFKEAVVIYDKLKKEIQAERIRISIVAYIIGCLKRSKNFSEGKKFSDILDILSSPIFEQGKLGDYKLYNYFFKIVCITKNK</sequence>
<dbReference type="InterPro" id="IPR003593">
    <property type="entry name" value="AAA+_ATPase"/>
</dbReference>
<dbReference type="GO" id="GO:0006261">
    <property type="term" value="P:DNA-templated DNA replication"/>
    <property type="evidence" value="ECO:0007669"/>
    <property type="project" value="TreeGrafter"/>
</dbReference>
<protein>
    <recommendedName>
        <fullName evidence="1">AAA+ ATPase domain-containing protein</fullName>
    </recommendedName>
</protein>
<dbReference type="EMBL" id="PFMI01000027">
    <property type="protein sequence ID" value="PIZ00994.1"/>
    <property type="molecule type" value="Genomic_DNA"/>
</dbReference>
<evidence type="ECO:0000313" key="2">
    <source>
        <dbReference type="EMBL" id="PIZ00994.1"/>
    </source>
</evidence>
<dbReference type="Proteomes" id="UP000229371">
    <property type="component" value="Unassembled WGS sequence"/>
</dbReference>
<comment type="caution">
    <text evidence="2">The sequence shown here is derived from an EMBL/GenBank/DDBJ whole genome shotgun (WGS) entry which is preliminary data.</text>
</comment>
<dbReference type="InterPro" id="IPR027417">
    <property type="entry name" value="P-loop_NTPase"/>
</dbReference>
<dbReference type="CDD" id="cd00009">
    <property type="entry name" value="AAA"/>
    <property type="match status" value="1"/>
</dbReference>
<dbReference type="PANTHER" id="PTHR11669:SF0">
    <property type="entry name" value="PROTEIN STICHEL-LIKE 2"/>
    <property type="match status" value="1"/>
</dbReference>
<feature type="domain" description="AAA+ ATPase" evidence="1">
    <location>
        <begin position="45"/>
        <end position="189"/>
    </location>
</feature>
<dbReference type="AlphaFoldDB" id="A0A2M7RNJ7"/>
<dbReference type="Gene3D" id="3.40.50.300">
    <property type="entry name" value="P-loop containing nucleotide triphosphate hydrolases"/>
    <property type="match status" value="1"/>
</dbReference>
<dbReference type="SMART" id="SM00382">
    <property type="entry name" value="AAA"/>
    <property type="match status" value="1"/>
</dbReference>
<gene>
    <name evidence="2" type="ORF">COY61_01020</name>
</gene>
<name>A0A2M7RNJ7_9BACT</name>
<reference evidence="3" key="1">
    <citation type="submission" date="2017-09" db="EMBL/GenBank/DDBJ databases">
        <title>Depth-based differentiation of microbial function through sediment-hosted aquifers and enrichment of novel symbionts in the deep terrestrial subsurface.</title>
        <authorList>
            <person name="Probst A.J."/>
            <person name="Ladd B."/>
            <person name="Jarett J.K."/>
            <person name="Geller-Mcgrath D.E."/>
            <person name="Sieber C.M.K."/>
            <person name="Emerson J.B."/>
            <person name="Anantharaman K."/>
            <person name="Thomas B.C."/>
            <person name="Malmstrom R."/>
            <person name="Stieglmeier M."/>
            <person name="Klingl A."/>
            <person name="Woyke T."/>
            <person name="Ryan C.M."/>
            <person name="Banfield J.F."/>
        </authorList>
    </citation>
    <scope>NUCLEOTIDE SEQUENCE [LARGE SCALE GENOMIC DNA]</scope>
</reference>
<dbReference type="PANTHER" id="PTHR11669">
    <property type="entry name" value="REPLICATION FACTOR C / DNA POLYMERASE III GAMMA-TAU SUBUNIT"/>
    <property type="match status" value="1"/>
</dbReference>
<accession>A0A2M7RNJ7</accession>
<dbReference type="Gene3D" id="1.10.8.60">
    <property type="match status" value="1"/>
</dbReference>
<evidence type="ECO:0000313" key="3">
    <source>
        <dbReference type="Proteomes" id="UP000229371"/>
    </source>
</evidence>
<evidence type="ECO:0000259" key="1">
    <source>
        <dbReference type="SMART" id="SM00382"/>
    </source>
</evidence>